<comment type="caution">
    <text evidence="1">The sequence shown here is derived from an EMBL/GenBank/DDBJ whole genome shotgun (WGS) entry which is preliminary data.</text>
</comment>
<reference evidence="1" key="1">
    <citation type="submission" date="2023-06" db="EMBL/GenBank/DDBJ databases">
        <title>Genome-scale phylogeny and comparative genomics of the fungal order Sordariales.</title>
        <authorList>
            <consortium name="Lawrence Berkeley National Laboratory"/>
            <person name="Hensen N."/>
            <person name="Bonometti L."/>
            <person name="Westerberg I."/>
            <person name="Brannstrom I.O."/>
            <person name="Guillou S."/>
            <person name="Cros-Aarteil S."/>
            <person name="Calhoun S."/>
            <person name="Haridas S."/>
            <person name="Kuo A."/>
            <person name="Mondo S."/>
            <person name="Pangilinan J."/>
            <person name="Riley R."/>
            <person name="LaButti K."/>
            <person name="Andreopoulos B."/>
            <person name="Lipzen A."/>
            <person name="Chen C."/>
            <person name="Yanf M."/>
            <person name="Daum C."/>
            <person name="Ng V."/>
            <person name="Clum A."/>
            <person name="Steindorff A."/>
            <person name="Ohm R."/>
            <person name="Martin F."/>
            <person name="Silar P."/>
            <person name="Natvig D."/>
            <person name="Lalanne C."/>
            <person name="Gautier V."/>
            <person name="Ament-velasquez S.L."/>
            <person name="Kruys A."/>
            <person name="Hutchinson M.I."/>
            <person name="Powell A.J."/>
            <person name="Barry K."/>
            <person name="Miller A.N."/>
            <person name="Grigoriev I.V."/>
            <person name="Debuchy R."/>
            <person name="Gladieux P."/>
            <person name="Thoren M.H."/>
            <person name="Johannesson H."/>
        </authorList>
    </citation>
    <scope>NUCLEOTIDE SEQUENCE</scope>
    <source>
        <strain evidence="1">SMH3391-2</strain>
    </source>
</reference>
<evidence type="ECO:0000313" key="2">
    <source>
        <dbReference type="Proteomes" id="UP001174934"/>
    </source>
</evidence>
<keyword evidence="2" id="KW-1185">Reference proteome</keyword>
<accession>A0AA40CF70</accession>
<dbReference type="Pfam" id="PF20246">
    <property type="entry name" value="DUF6601"/>
    <property type="match status" value="1"/>
</dbReference>
<dbReference type="Proteomes" id="UP001174934">
    <property type="component" value="Unassembled WGS sequence"/>
</dbReference>
<sequence length="246" mass="27595">MRTRPGMVRVPPLGEPGLIVDTQPPPFSVRILSAEADGADASQPDRWLDLLLLPASYRTDADDLVAPSRHVTSCIERELNLSRLDSIFVTEQIDMHLVWTASRIFLKPIPRFPARAALLGRSSLLRAGLCLCRGGYGCPQRLRSSKAPQAGSRIPVLSYAGLISHESDFHIATEKRLLPPEATWSGWRTLIDARFVYGELRLSRLNKIYILSRRPFFRGYMFIDNWVAAVAYKKRRLHALEASSGS</sequence>
<dbReference type="AlphaFoldDB" id="A0AA40CF70"/>
<dbReference type="PANTHER" id="PTHR34414:SF1">
    <property type="entry name" value="SUBTILISIN-LIKE SERINE PROTEASE"/>
    <property type="match status" value="1"/>
</dbReference>
<dbReference type="PANTHER" id="PTHR34414">
    <property type="entry name" value="HET DOMAIN-CONTAINING PROTEIN-RELATED"/>
    <property type="match status" value="1"/>
</dbReference>
<organism evidence="1 2">
    <name type="scientific">Bombardia bombarda</name>
    <dbReference type="NCBI Taxonomy" id="252184"/>
    <lineage>
        <taxon>Eukaryota</taxon>
        <taxon>Fungi</taxon>
        <taxon>Dikarya</taxon>
        <taxon>Ascomycota</taxon>
        <taxon>Pezizomycotina</taxon>
        <taxon>Sordariomycetes</taxon>
        <taxon>Sordariomycetidae</taxon>
        <taxon>Sordariales</taxon>
        <taxon>Lasiosphaeriaceae</taxon>
        <taxon>Bombardia</taxon>
    </lineage>
</organism>
<protein>
    <submittedName>
        <fullName evidence="1">Uncharacterized protein</fullName>
    </submittedName>
</protein>
<dbReference type="EMBL" id="JAULSR010000001">
    <property type="protein sequence ID" value="KAK0636035.1"/>
    <property type="molecule type" value="Genomic_DNA"/>
</dbReference>
<proteinExistence type="predicted"/>
<dbReference type="InterPro" id="IPR046536">
    <property type="entry name" value="DUF6601"/>
</dbReference>
<gene>
    <name evidence="1" type="ORF">B0T17DRAFT_650920</name>
</gene>
<evidence type="ECO:0000313" key="1">
    <source>
        <dbReference type="EMBL" id="KAK0636035.1"/>
    </source>
</evidence>
<name>A0AA40CF70_9PEZI</name>